<proteinExistence type="inferred from homology"/>
<dbReference type="PANTHER" id="PTHR30250">
    <property type="entry name" value="PST FAMILY PREDICTED COLANIC ACID TRANSPORTER"/>
    <property type="match status" value="1"/>
</dbReference>
<feature type="transmembrane region" description="Helical" evidence="7">
    <location>
        <begin position="325"/>
        <end position="344"/>
    </location>
</feature>
<feature type="transmembrane region" description="Helical" evidence="7">
    <location>
        <begin position="445"/>
        <end position="467"/>
    </location>
</feature>
<dbReference type="EMBL" id="JAGIOO010000001">
    <property type="protein sequence ID" value="MBP2473933.1"/>
    <property type="molecule type" value="Genomic_DNA"/>
</dbReference>
<dbReference type="PANTHER" id="PTHR30250:SF10">
    <property type="entry name" value="LIPOPOLYSACCHARIDE BIOSYNTHESIS PROTEIN WZXC"/>
    <property type="match status" value="1"/>
</dbReference>
<name>A0ABS5ABG4_9PSEU</name>
<comment type="subcellular location">
    <subcellularLocation>
        <location evidence="1">Cell membrane</location>
        <topology evidence="1">Multi-pass membrane protein</topology>
    </subcellularLocation>
</comment>
<comment type="similarity">
    <text evidence="2">Belongs to the polysaccharide synthase family.</text>
</comment>
<reference evidence="8 9" key="1">
    <citation type="submission" date="2021-03" db="EMBL/GenBank/DDBJ databases">
        <title>Sequencing the genomes of 1000 actinobacteria strains.</title>
        <authorList>
            <person name="Klenk H.-P."/>
        </authorList>
    </citation>
    <scope>NUCLEOTIDE SEQUENCE [LARGE SCALE GENOMIC DNA]</scope>
    <source>
        <strain evidence="8 9">DSM 44580</strain>
    </source>
</reference>
<feature type="transmembrane region" description="Helical" evidence="7">
    <location>
        <begin position="376"/>
        <end position="401"/>
    </location>
</feature>
<keyword evidence="9" id="KW-1185">Reference proteome</keyword>
<evidence type="ECO:0000256" key="5">
    <source>
        <dbReference type="ARBA" id="ARBA00022989"/>
    </source>
</evidence>
<feature type="transmembrane region" description="Helical" evidence="7">
    <location>
        <begin position="177"/>
        <end position="197"/>
    </location>
</feature>
<feature type="transmembrane region" description="Helical" evidence="7">
    <location>
        <begin position="290"/>
        <end position="313"/>
    </location>
</feature>
<dbReference type="Proteomes" id="UP001519363">
    <property type="component" value="Unassembled WGS sequence"/>
</dbReference>
<feature type="transmembrane region" description="Helical" evidence="7">
    <location>
        <begin position="217"/>
        <end position="238"/>
    </location>
</feature>
<evidence type="ECO:0000256" key="7">
    <source>
        <dbReference type="SAM" id="Phobius"/>
    </source>
</evidence>
<keyword evidence="5 7" id="KW-1133">Transmembrane helix</keyword>
<evidence type="ECO:0000313" key="9">
    <source>
        <dbReference type="Proteomes" id="UP001519363"/>
    </source>
</evidence>
<protein>
    <submittedName>
        <fullName evidence="8">PST family polysaccharide transporter</fullName>
    </submittedName>
</protein>
<feature type="transmembrane region" description="Helical" evidence="7">
    <location>
        <begin position="121"/>
        <end position="141"/>
    </location>
</feature>
<gene>
    <name evidence="8" type="ORF">JOF53_002805</name>
</gene>
<keyword evidence="3" id="KW-1003">Cell membrane</keyword>
<accession>A0ABS5ABG4</accession>
<dbReference type="RefSeq" id="WP_209706921.1">
    <property type="nucleotide sequence ID" value="NZ_JAGIOO010000001.1"/>
</dbReference>
<feature type="transmembrane region" description="Helical" evidence="7">
    <location>
        <begin position="422"/>
        <end position="439"/>
    </location>
</feature>
<keyword evidence="6 7" id="KW-0472">Membrane</keyword>
<evidence type="ECO:0000256" key="2">
    <source>
        <dbReference type="ARBA" id="ARBA00007430"/>
    </source>
</evidence>
<feature type="transmembrane region" description="Helical" evidence="7">
    <location>
        <begin position="86"/>
        <end position="109"/>
    </location>
</feature>
<dbReference type="Pfam" id="PF13440">
    <property type="entry name" value="Polysacc_synt_3"/>
    <property type="match status" value="1"/>
</dbReference>
<feature type="transmembrane region" description="Helical" evidence="7">
    <location>
        <begin position="50"/>
        <end position="74"/>
    </location>
</feature>
<sequence length="492" mass="50828">MSETTQQPELAGRFRRGLGLSLLNTMLSRLGTFALGVLLARLLVPEDFGLYATALVVQSLLLTFNDLGAAASVVRHSGDVRPLLPTAWTVAVCGGTAAFALCLVLAPALATGLGSPGATDIVRLLSANVFLDGFAAVPGALLTRELRQASRLVADLCGVVVNLGLTCGLALAGFGAWALAVGHVSGTLVVVVLLLFVTRQWPRFGFDREHFREVGRYGITVVASGILIVMANALPQVVTGSFLGATALGFFYLANNVANWPVSIVSTTVERVALATFSRARDRGVDLDRAAGEVVGLVGIAVVPGGLALAILAGPIVEVVYGSDWAPAAHVLSGLAIAAVARVLADLAFHLLLAVGAPLSSALIQLWWLLALVPATVAAALVWGLVGISWAQAVVAFVVALPVHAWGLRRAGVSLSAMARGLAYPALAGVLAVAGLWAIRAFAPWPVLDVVLGGALTAAIVGVGWYARRHHIDRALNGADPHPPVATFRDGA</sequence>
<evidence type="ECO:0000256" key="4">
    <source>
        <dbReference type="ARBA" id="ARBA00022692"/>
    </source>
</evidence>
<comment type="caution">
    <text evidence="8">The sequence shown here is derived from an EMBL/GenBank/DDBJ whole genome shotgun (WGS) entry which is preliminary data.</text>
</comment>
<dbReference type="InterPro" id="IPR050833">
    <property type="entry name" value="Poly_Biosynth_Transport"/>
</dbReference>
<evidence type="ECO:0000256" key="6">
    <source>
        <dbReference type="ARBA" id="ARBA00023136"/>
    </source>
</evidence>
<keyword evidence="4 7" id="KW-0812">Transmembrane</keyword>
<evidence type="ECO:0000256" key="3">
    <source>
        <dbReference type="ARBA" id="ARBA00022475"/>
    </source>
</evidence>
<evidence type="ECO:0000256" key="1">
    <source>
        <dbReference type="ARBA" id="ARBA00004651"/>
    </source>
</evidence>
<feature type="transmembrane region" description="Helical" evidence="7">
    <location>
        <begin position="153"/>
        <end position="171"/>
    </location>
</feature>
<evidence type="ECO:0000313" key="8">
    <source>
        <dbReference type="EMBL" id="MBP2473933.1"/>
    </source>
</evidence>
<organism evidence="8 9">
    <name type="scientific">Crossiella equi</name>
    <dbReference type="NCBI Taxonomy" id="130796"/>
    <lineage>
        <taxon>Bacteria</taxon>
        <taxon>Bacillati</taxon>
        <taxon>Actinomycetota</taxon>
        <taxon>Actinomycetes</taxon>
        <taxon>Pseudonocardiales</taxon>
        <taxon>Pseudonocardiaceae</taxon>
        <taxon>Crossiella</taxon>
    </lineage>
</organism>
<feature type="transmembrane region" description="Helical" evidence="7">
    <location>
        <begin position="351"/>
        <end position="370"/>
    </location>
</feature>
<feature type="transmembrane region" description="Helical" evidence="7">
    <location>
        <begin position="21"/>
        <end position="44"/>
    </location>
</feature>